<reference evidence="2" key="1">
    <citation type="submission" date="2021-11" db="EMBL/GenBank/DDBJ databases">
        <authorList>
            <consortium name="Genoscope - CEA"/>
            <person name="William W."/>
        </authorList>
    </citation>
    <scope>NUCLEOTIDE SEQUENCE</scope>
</reference>
<feature type="compositionally biased region" description="Acidic residues" evidence="1">
    <location>
        <begin position="1"/>
        <end position="11"/>
    </location>
</feature>
<dbReference type="EMBL" id="CAKKNE010000003">
    <property type="protein sequence ID" value="CAH0370993.1"/>
    <property type="molecule type" value="Genomic_DNA"/>
</dbReference>
<dbReference type="Proteomes" id="UP000789595">
    <property type="component" value="Unassembled WGS sequence"/>
</dbReference>
<keyword evidence="3" id="KW-1185">Reference proteome</keyword>
<feature type="region of interest" description="Disordered" evidence="1">
    <location>
        <begin position="1"/>
        <end position="28"/>
    </location>
</feature>
<protein>
    <submittedName>
        <fullName evidence="2">Uncharacterized protein</fullName>
    </submittedName>
</protein>
<proteinExistence type="predicted"/>
<gene>
    <name evidence="2" type="ORF">PECAL_3P09100</name>
</gene>
<accession>A0A8J2SFI4</accession>
<dbReference type="AlphaFoldDB" id="A0A8J2SFI4"/>
<sequence length="477" mass="52817">MQPKLDDDEEASTPRMDEASPLQGAPPRGAKRVSYLVPALCAAAAVGAVARRTTASAALYGQASAAPCTDVEKLEISKYTITSSQPTADAAFAQRVLGSVDQSYGGDGSDDPAVYEDCLVDGKYKMRIRKQTIGGGGHTMDLHFPYSQVTPHGPLTVQYWDKYQANLNKESFATDVFNPFMHYSLVMYTPDLSYIARKLTNEGEPFLARRGFVNGQAYYTLVVGSPTGKVYEITSPRLDEGIVSVKDWSAAECPACHVPRTYNKDQLDAWWYDNFGGDNFVEREETTPIRVSIAVSSVDKVQRYWATHFPALEVSVWESGTAKVASANFHLASHDKMSIELEWVENGHDFGPMKHTVSDFVAYQESVKEEYAGPNIGWTAWYDRHLGVAITACPLDEYMKAWDAAGVAFHAHATGTLGDHAWTEGVESFGIEFQGWFDYSYQSNYAGFDFCTWNTDPHEFYYTIGEDPPAKPDPSAE</sequence>
<evidence type="ECO:0000256" key="1">
    <source>
        <dbReference type="SAM" id="MobiDB-lite"/>
    </source>
</evidence>
<evidence type="ECO:0000313" key="2">
    <source>
        <dbReference type="EMBL" id="CAH0370993.1"/>
    </source>
</evidence>
<comment type="caution">
    <text evidence="2">The sequence shown here is derived from an EMBL/GenBank/DDBJ whole genome shotgun (WGS) entry which is preliminary data.</text>
</comment>
<name>A0A8J2SFI4_9STRA</name>
<organism evidence="2 3">
    <name type="scientific">Pelagomonas calceolata</name>
    <dbReference type="NCBI Taxonomy" id="35677"/>
    <lineage>
        <taxon>Eukaryota</taxon>
        <taxon>Sar</taxon>
        <taxon>Stramenopiles</taxon>
        <taxon>Ochrophyta</taxon>
        <taxon>Pelagophyceae</taxon>
        <taxon>Pelagomonadales</taxon>
        <taxon>Pelagomonadaceae</taxon>
        <taxon>Pelagomonas</taxon>
    </lineage>
</organism>
<evidence type="ECO:0000313" key="3">
    <source>
        <dbReference type="Proteomes" id="UP000789595"/>
    </source>
</evidence>